<dbReference type="PROSITE" id="PS50046">
    <property type="entry name" value="PHYTOCHROME_2"/>
    <property type="match status" value="2"/>
</dbReference>
<comment type="similarity">
    <text evidence="2">In the N-terminal section; belongs to the phytochrome family.</text>
</comment>
<dbReference type="Gene3D" id="3.30.565.10">
    <property type="entry name" value="Histidine kinase-like ATPase, C-terminal domain"/>
    <property type="match status" value="1"/>
</dbReference>
<dbReference type="InterPro" id="IPR043150">
    <property type="entry name" value="Phytochrome_PHY_sf"/>
</dbReference>
<evidence type="ECO:0000256" key="6">
    <source>
        <dbReference type="ARBA" id="ARBA00022553"/>
    </source>
</evidence>
<dbReference type="Gene3D" id="1.10.287.130">
    <property type="match status" value="1"/>
</dbReference>
<dbReference type="GO" id="GO:0000155">
    <property type="term" value="F:phosphorelay sensor kinase activity"/>
    <property type="evidence" value="ECO:0007669"/>
    <property type="project" value="InterPro"/>
</dbReference>
<dbReference type="CDD" id="cd16922">
    <property type="entry name" value="HATPase_EvgS-ArcB-TorS-like"/>
    <property type="match status" value="1"/>
</dbReference>
<comment type="caution">
    <text evidence="20">The sequence shown here is derived from an EMBL/GenBank/DDBJ whole genome shotgun (WGS) entry which is preliminary data.</text>
</comment>
<dbReference type="InterPro" id="IPR036890">
    <property type="entry name" value="HATPase_C_sf"/>
</dbReference>
<evidence type="ECO:0000259" key="16">
    <source>
        <dbReference type="PROSITE" id="PS50046"/>
    </source>
</evidence>
<protein>
    <recommendedName>
        <fullName evidence="4">histidine kinase</fullName>
        <ecNumber evidence="4">2.7.13.3</ecNumber>
    </recommendedName>
</protein>
<evidence type="ECO:0000256" key="8">
    <source>
        <dbReference type="ARBA" id="ARBA00022679"/>
    </source>
</evidence>
<evidence type="ECO:0000256" key="12">
    <source>
        <dbReference type="ARBA" id="ARBA00023136"/>
    </source>
</evidence>
<sequence>MNEIKFLAKKTPVDLTNCDKELIHIPGLIQPHGILLVLQAPNLNIIQVSENTFDILGIHTEDILGKTLKVLFNSKQIHLIKKSLAELSEKINPLNLYIDTQKGRKNFDGIIHKSDGFIILELELVSPKNDNGDFLSLYSLIQPVICKLQKLSHLDELCQFLVKEIRNLTNFDRVMVYKFDSEGAGEVIAEAKLESLSPFLGLHYPPSDIPKQAKQLYTLNPLRLIPDVNYQAVKVINIDNSVNNIPLNLSGSVLRSVSPIHIEYLKNMGVTASMSISLIREQKLWGLIACHHYSAAKYVPYKLRTACELLGRVMSLEISAKEENEYLDYNIILKGILSDILPEIIKNENWIEVLIKNRSQLLALVGAEGVAICDMNKVAMIGKTPVLKEIKNICDFLEADIFNQGVSDYLYAADSLAKIYPEAEKFKNVASGLLAVRISQEYQQYILWFRPEVIQTVNWAGNPHKPVDISADGSVRLSPRKSFELWQETVNLKSLPWQRCEIEVAKELRNIIVGLVLQKAEEISKIHQQLMLALKAAKMGVWDWDLLQDRIVWSIGHDQLFGLVDQEFIVLKSLVDPRDWQSVNLALNQAFVEQQDYYQEFRVVWPDGSIHWIEGRGQFFLNDAGQAVRLLGTMVEVSDRKLAEIKLQELNADLENRVQKRTSELEKSQTALQQQIEREQIFMRLTQQIRQSLNVEEIINTAVTKVQNLLAVDRVLFYRITTNSSGYVIAEAVSNPSLSIINSVQDLDFLPPECYQHYLNGEVTIFNHCQNQEVIPCWAANLGDNQVTAQWVVPIMQNSHLWGLLITHQCSDDIKYCAGWQTWEIDLLQQLANQIAIAIQQSELYQQLETELRQRQQIETALRRSENLFRSLNEFAPVGIFKTDAQGKMLYCNPRCQKICGFTLEQSLGDGWKNFIHPEDLKVFLPQWNAEILTNQQFFTELRFLHENTSFRICQLVAVPIFSDTGNCIGYVGTVEDITNARNMEKMKNEFISIVSHELRTPLSSIRGCLGLMTTSTIKSQPEKMQKILQIATSDTERLTRLLNDILDLERLENNKFILNQQWCNASNLINQAIDSMQTIAQENHIDLQNSASPYQVWVDADRMLQVLINLISNAIKFSPAQTTVKLSLAETPDSYLFKIQDQGRGIPSDKINSIFGKFQQVDASDSRPKGGTGLGLAICSRIIQQHGGKIWVESVLGQGSTFYFSLPKHY</sequence>
<dbReference type="Proteomes" id="UP000662185">
    <property type="component" value="Unassembled WGS sequence"/>
</dbReference>
<keyword evidence="8" id="KW-0808">Transferase</keyword>
<evidence type="ECO:0000313" key="20">
    <source>
        <dbReference type="EMBL" id="MBD2296504.1"/>
    </source>
</evidence>
<dbReference type="Pfam" id="PF00512">
    <property type="entry name" value="HisKA"/>
    <property type="match status" value="1"/>
</dbReference>
<dbReference type="SMART" id="SM00388">
    <property type="entry name" value="HisKA"/>
    <property type="match status" value="1"/>
</dbReference>
<dbReference type="InterPro" id="IPR013654">
    <property type="entry name" value="PAS_2"/>
</dbReference>
<dbReference type="SMART" id="SM00065">
    <property type="entry name" value="GAF"/>
    <property type="match status" value="2"/>
</dbReference>
<dbReference type="InterPro" id="IPR013515">
    <property type="entry name" value="Phytochrome_cen-reg"/>
</dbReference>
<dbReference type="InterPro" id="IPR029016">
    <property type="entry name" value="GAF-like_dom_sf"/>
</dbReference>
<comment type="subunit">
    <text evidence="3">Homodimer.</text>
</comment>
<dbReference type="Gene3D" id="3.30.450.270">
    <property type="match status" value="1"/>
</dbReference>
<dbReference type="InterPro" id="IPR052162">
    <property type="entry name" value="Sensor_kinase/Photoreceptor"/>
</dbReference>
<feature type="domain" description="PAS" evidence="18">
    <location>
        <begin position="865"/>
        <end position="936"/>
    </location>
</feature>
<dbReference type="PANTHER" id="PTHR43304">
    <property type="entry name" value="PHYTOCHROME-LIKE PROTEIN CPH1"/>
    <property type="match status" value="1"/>
</dbReference>
<dbReference type="InterPro" id="IPR001294">
    <property type="entry name" value="Phytochrome"/>
</dbReference>
<dbReference type="InterPro" id="IPR000700">
    <property type="entry name" value="PAS-assoc_C"/>
</dbReference>
<dbReference type="EC" id="2.7.13.3" evidence="4"/>
<dbReference type="InterPro" id="IPR035965">
    <property type="entry name" value="PAS-like_dom_sf"/>
</dbReference>
<dbReference type="InterPro" id="IPR003018">
    <property type="entry name" value="GAF"/>
</dbReference>
<evidence type="ECO:0000259" key="17">
    <source>
        <dbReference type="PROSITE" id="PS50109"/>
    </source>
</evidence>
<keyword evidence="21" id="KW-1185">Reference proteome</keyword>
<dbReference type="InterPro" id="IPR013655">
    <property type="entry name" value="PAS_fold_3"/>
</dbReference>
<dbReference type="FunFam" id="1.10.287.130:FF:000001">
    <property type="entry name" value="Two-component sensor histidine kinase"/>
    <property type="match status" value="1"/>
</dbReference>
<keyword evidence="10" id="KW-0157">Chromophore</keyword>
<dbReference type="PANTHER" id="PTHR43304:SF1">
    <property type="entry name" value="PAC DOMAIN-CONTAINING PROTEIN"/>
    <property type="match status" value="1"/>
</dbReference>
<dbReference type="Pfam" id="PF08446">
    <property type="entry name" value="PAS_2"/>
    <property type="match status" value="1"/>
</dbReference>
<dbReference type="InterPro" id="IPR001610">
    <property type="entry name" value="PAC"/>
</dbReference>
<dbReference type="SUPFAM" id="SSF55781">
    <property type="entry name" value="GAF domain-like"/>
    <property type="match status" value="3"/>
</dbReference>
<dbReference type="Pfam" id="PF01590">
    <property type="entry name" value="GAF"/>
    <property type="match status" value="2"/>
</dbReference>
<dbReference type="PROSITE" id="PS50113">
    <property type="entry name" value="PAC"/>
    <property type="match status" value="2"/>
</dbReference>
<name>A0A926WMI7_9NOST</name>
<dbReference type="SMART" id="SM00387">
    <property type="entry name" value="HATPase_c"/>
    <property type="match status" value="1"/>
</dbReference>
<evidence type="ECO:0000313" key="21">
    <source>
        <dbReference type="Proteomes" id="UP000662185"/>
    </source>
</evidence>
<feature type="coiled-coil region" evidence="15">
    <location>
        <begin position="640"/>
        <end position="671"/>
    </location>
</feature>
<evidence type="ECO:0000256" key="3">
    <source>
        <dbReference type="ARBA" id="ARBA00011738"/>
    </source>
</evidence>
<organism evidence="20 21">
    <name type="scientific">Anabaena sphaerica FACHB-251</name>
    <dbReference type="NCBI Taxonomy" id="2692883"/>
    <lineage>
        <taxon>Bacteria</taxon>
        <taxon>Bacillati</taxon>
        <taxon>Cyanobacteriota</taxon>
        <taxon>Cyanophyceae</taxon>
        <taxon>Nostocales</taxon>
        <taxon>Nostocaceae</taxon>
        <taxon>Anabaena</taxon>
    </lineage>
</organism>
<dbReference type="PROSITE" id="PS50109">
    <property type="entry name" value="HIS_KIN"/>
    <property type="match status" value="1"/>
</dbReference>
<feature type="domain" description="PAC" evidence="19">
    <location>
        <begin position="938"/>
        <end position="990"/>
    </location>
</feature>
<dbReference type="Gene3D" id="2.10.70.100">
    <property type="match status" value="1"/>
</dbReference>
<proteinExistence type="inferred from homology"/>
<dbReference type="SMART" id="SM00086">
    <property type="entry name" value="PAC"/>
    <property type="match status" value="2"/>
</dbReference>
<evidence type="ECO:0000259" key="19">
    <source>
        <dbReference type="PROSITE" id="PS50113"/>
    </source>
</evidence>
<dbReference type="SMART" id="SM00091">
    <property type="entry name" value="PAS"/>
    <property type="match status" value="3"/>
</dbReference>
<dbReference type="AlphaFoldDB" id="A0A926WMI7"/>
<dbReference type="Gene3D" id="3.30.450.40">
    <property type="match status" value="2"/>
</dbReference>
<evidence type="ECO:0000259" key="18">
    <source>
        <dbReference type="PROSITE" id="PS50112"/>
    </source>
</evidence>
<dbReference type="SUPFAM" id="SSF47384">
    <property type="entry name" value="Homodimeric domain of signal transducing histidine kinase"/>
    <property type="match status" value="1"/>
</dbReference>
<dbReference type="PRINTS" id="PR01033">
    <property type="entry name" value="PHYTOCHROME"/>
</dbReference>
<dbReference type="SUPFAM" id="SSF55785">
    <property type="entry name" value="PYP-like sensor domain (PAS domain)"/>
    <property type="match status" value="3"/>
</dbReference>
<dbReference type="InterPro" id="IPR036097">
    <property type="entry name" value="HisK_dim/P_sf"/>
</dbReference>
<dbReference type="InterPro" id="IPR000014">
    <property type="entry name" value="PAS"/>
</dbReference>
<gene>
    <name evidence="20" type="ORF">H6G06_24255</name>
</gene>
<evidence type="ECO:0000256" key="4">
    <source>
        <dbReference type="ARBA" id="ARBA00012438"/>
    </source>
</evidence>
<dbReference type="CDD" id="cd00130">
    <property type="entry name" value="PAS"/>
    <property type="match status" value="2"/>
</dbReference>
<keyword evidence="15" id="KW-0175">Coiled coil</keyword>
<dbReference type="InterPro" id="IPR003661">
    <property type="entry name" value="HisK_dim/P_dom"/>
</dbReference>
<reference evidence="21" key="1">
    <citation type="journal article" date="2020" name="ISME J.">
        <title>Comparative genomics reveals insights into cyanobacterial evolution and habitat adaptation.</title>
        <authorList>
            <person name="Chen M.Y."/>
            <person name="Teng W.K."/>
            <person name="Zhao L."/>
            <person name="Hu C.X."/>
            <person name="Zhou Y.K."/>
            <person name="Han B.P."/>
            <person name="Song L.R."/>
            <person name="Shu W.S."/>
        </authorList>
    </citation>
    <scope>NUCLEOTIDE SEQUENCE [LARGE SCALE GENOMIC DNA]</scope>
    <source>
        <strain evidence="21">FACHB-251</strain>
    </source>
</reference>
<dbReference type="SUPFAM" id="SSF55874">
    <property type="entry name" value="ATPase domain of HSP90 chaperone/DNA topoisomerase II/histidine kinase"/>
    <property type="match status" value="1"/>
</dbReference>
<keyword evidence="11" id="KW-0902">Two-component regulatory system</keyword>
<evidence type="ECO:0000256" key="2">
    <source>
        <dbReference type="ARBA" id="ARBA00006402"/>
    </source>
</evidence>
<evidence type="ECO:0000256" key="11">
    <source>
        <dbReference type="ARBA" id="ARBA00023012"/>
    </source>
</evidence>
<dbReference type="InterPro" id="IPR003594">
    <property type="entry name" value="HATPase_dom"/>
</dbReference>
<evidence type="ECO:0000256" key="10">
    <source>
        <dbReference type="ARBA" id="ARBA00022991"/>
    </source>
</evidence>
<comment type="catalytic activity">
    <reaction evidence="1">
        <text>ATP + protein L-histidine = ADP + protein N-phospho-L-histidine.</text>
        <dbReference type="EC" id="2.7.13.3"/>
    </reaction>
</comment>
<feature type="domain" description="Histidine kinase" evidence="17">
    <location>
        <begin position="994"/>
        <end position="1211"/>
    </location>
</feature>
<evidence type="ECO:0000256" key="13">
    <source>
        <dbReference type="ARBA" id="ARBA00023170"/>
    </source>
</evidence>
<evidence type="ECO:0000256" key="5">
    <source>
        <dbReference type="ARBA" id="ARBA00022543"/>
    </source>
</evidence>
<dbReference type="Pfam" id="PF02518">
    <property type="entry name" value="HATPase_c"/>
    <property type="match status" value="1"/>
</dbReference>
<comment type="function">
    <text evidence="14">Photoreceptor which exists in two forms that are reversibly interconvertible by light: the R form that absorbs maximally in the red region of the spectrum and the FR form that absorbs maximally in the far-red region.</text>
</comment>
<keyword evidence="6" id="KW-0597">Phosphoprotein</keyword>
<dbReference type="PROSITE" id="PS50112">
    <property type="entry name" value="PAS"/>
    <property type="match status" value="1"/>
</dbReference>
<dbReference type="Pfam" id="PF08447">
    <property type="entry name" value="PAS_3"/>
    <property type="match status" value="2"/>
</dbReference>
<keyword evidence="7" id="KW-0716">Sensory transduction</keyword>
<dbReference type="GO" id="GO:0006355">
    <property type="term" value="P:regulation of DNA-templated transcription"/>
    <property type="evidence" value="ECO:0007669"/>
    <property type="project" value="InterPro"/>
</dbReference>
<dbReference type="CDD" id="cd00082">
    <property type="entry name" value="HisKA"/>
    <property type="match status" value="1"/>
</dbReference>
<evidence type="ECO:0000256" key="9">
    <source>
        <dbReference type="ARBA" id="ARBA00022777"/>
    </source>
</evidence>
<feature type="domain" description="Phytochrome chromophore attachment site" evidence="16">
    <location>
        <begin position="694"/>
        <end position="834"/>
    </location>
</feature>
<dbReference type="NCBIfam" id="TIGR00229">
    <property type="entry name" value="sensory_box"/>
    <property type="match status" value="1"/>
</dbReference>
<dbReference type="GO" id="GO:0009584">
    <property type="term" value="P:detection of visible light"/>
    <property type="evidence" value="ECO:0007669"/>
    <property type="project" value="InterPro"/>
</dbReference>
<dbReference type="Pfam" id="PF00360">
    <property type="entry name" value="PHY"/>
    <property type="match status" value="1"/>
</dbReference>
<dbReference type="FunFam" id="3.30.565.10:FF:000006">
    <property type="entry name" value="Sensor histidine kinase WalK"/>
    <property type="match status" value="1"/>
</dbReference>
<feature type="domain" description="PAC" evidence="19">
    <location>
        <begin position="597"/>
        <end position="649"/>
    </location>
</feature>
<dbReference type="EMBL" id="JACJQU010000024">
    <property type="protein sequence ID" value="MBD2296504.1"/>
    <property type="molecule type" value="Genomic_DNA"/>
</dbReference>
<keyword evidence="5" id="KW-0600">Photoreceptor protein</keyword>
<feature type="domain" description="Phytochrome chromophore attachment site" evidence="16">
    <location>
        <begin position="153"/>
        <end position="312"/>
    </location>
</feature>
<evidence type="ECO:0000256" key="14">
    <source>
        <dbReference type="ARBA" id="ARBA00055745"/>
    </source>
</evidence>
<evidence type="ECO:0000256" key="1">
    <source>
        <dbReference type="ARBA" id="ARBA00000085"/>
    </source>
</evidence>
<dbReference type="Gene3D" id="3.30.450.20">
    <property type="entry name" value="PAS domain"/>
    <property type="match status" value="3"/>
</dbReference>
<keyword evidence="13" id="KW-0675">Receptor</keyword>
<accession>A0A926WMI7</accession>
<dbReference type="InterPro" id="IPR016132">
    <property type="entry name" value="Phyto_chromo_attachment"/>
</dbReference>
<keyword evidence="9" id="KW-0418">Kinase</keyword>
<dbReference type="GO" id="GO:0009881">
    <property type="term" value="F:photoreceptor activity"/>
    <property type="evidence" value="ECO:0007669"/>
    <property type="project" value="UniProtKB-KW"/>
</dbReference>
<evidence type="ECO:0000256" key="7">
    <source>
        <dbReference type="ARBA" id="ARBA00022606"/>
    </source>
</evidence>
<keyword evidence="12" id="KW-0472">Membrane</keyword>
<dbReference type="InterPro" id="IPR005467">
    <property type="entry name" value="His_kinase_dom"/>
</dbReference>
<evidence type="ECO:0000256" key="15">
    <source>
        <dbReference type="SAM" id="Coils"/>
    </source>
</evidence>